<dbReference type="AlphaFoldDB" id="A0AAJ1U9T5"/>
<dbReference type="PANTHER" id="PTHR33993">
    <property type="entry name" value="GLYOXALASE-RELATED"/>
    <property type="match status" value="1"/>
</dbReference>
<dbReference type="InterPro" id="IPR037523">
    <property type="entry name" value="VOC_core"/>
</dbReference>
<dbReference type="EMBL" id="JANFFA010000007">
    <property type="protein sequence ID" value="MDQ2095941.1"/>
    <property type="molecule type" value="Genomic_DNA"/>
</dbReference>
<sequence>MSQPVLVWCEIPVSNIENACDFYSKAYGYKMEITREDGHASAVLNREMEHPSGNLFEAPADKLGGGNLVVHLQLAAGDSVEAAAERVEQAGGTVTGPLREMPFGRFTYATDPDGNAIGLFEPRA</sequence>
<dbReference type="InterPro" id="IPR052164">
    <property type="entry name" value="Anthracycline_SecMetBiosynth"/>
</dbReference>
<organism evidence="2 3">
    <name type="scientific">Rhodalgimonas zhirmunskyi</name>
    <dbReference type="NCBI Taxonomy" id="2964767"/>
    <lineage>
        <taxon>Bacteria</taxon>
        <taxon>Pseudomonadati</taxon>
        <taxon>Pseudomonadota</taxon>
        <taxon>Alphaproteobacteria</taxon>
        <taxon>Rhodobacterales</taxon>
        <taxon>Roseobacteraceae</taxon>
        <taxon>Rhodalgimonas</taxon>
    </lineage>
</organism>
<dbReference type="SUPFAM" id="SSF54593">
    <property type="entry name" value="Glyoxalase/Bleomycin resistance protein/Dihydroxybiphenyl dioxygenase"/>
    <property type="match status" value="1"/>
</dbReference>
<dbReference type="InterPro" id="IPR004360">
    <property type="entry name" value="Glyas_Fos-R_dOase_dom"/>
</dbReference>
<proteinExistence type="predicted"/>
<keyword evidence="3" id="KW-1185">Reference proteome</keyword>
<dbReference type="PROSITE" id="PS51819">
    <property type="entry name" value="VOC"/>
    <property type="match status" value="1"/>
</dbReference>
<dbReference type="PANTHER" id="PTHR33993:SF14">
    <property type="entry name" value="GB|AAF24581.1"/>
    <property type="match status" value="1"/>
</dbReference>
<comment type="caution">
    <text evidence="2">The sequence shown here is derived from an EMBL/GenBank/DDBJ whole genome shotgun (WGS) entry which is preliminary data.</text>
</comment>
<dbReference type="RefSeq" id="WP_317627563.1">
    <property type="nucleotide sequence ID" value="NZ_JANFFA010000007.1"/>
</dbReference>
<dbReference type="InterPro" id="IPR029068">
    <property type="entry name" value="Glyas_Bleomycin-R_OHBP_Dase"/>
</dbReference>
<dbReference type="Gene3D" id="3.10.180.10">
    <property type="entry name" value="2,3-Dihydroxybiphenyl 1,2-Dioxygenase, domain 1"/>
    <property type="match status" value="1"/>
</dbReference>
<feature type="domain" description="VOC" evidence="1">
    <location>
        <begin position="5"/>
        <end position="122"/>
    </location>
</feature>
<evidence type="ECO:0000313" key="3">
    <source>
        <dbReference type="Proteomes" id="UP001227162"/>
    </source>
</evidence>
<gene>
    <name evidence="2" type="ORF">NOI20_17615</name>
</gene>
<dbReference type="Proteomes" id="UP001227162">
    <property type="component" value="Unassembled WGS sequence"/>
</dbReference>
<evidence type="ECO:0000259" key="1">
    <source>
        <dbReference type="PROSITE" id="PS51819"/>
    </source>
</evidence>
<protein>
    <submittedName>
        <fullName evidence="2">VOC family protein</fullName>
    </submittedName>
</protein>
<reference evidence="2" key="2">
    <citation type="submission" date="2023-04" db="EMBL/GenBank/DDBJ databases">
        <title>'Rhodoalgimonas zhirmunskyi' gen. nov., isolated from a red alga.</title>
        <authorList>
            <person name="Nedashkovskaya O.I."/>
            <person name="Otstavnykh N.Y."/>
            <person name="Bystritskaya E.P."/>
            <person name="Balabanova L.A."/>
            <person name="Isaeva M.P."/>
        </authorList>
    </citation>
    <scope>NUCLEOTIDE SEQUENCE</scope>
    <source>
        <strain evidence="2">10Alg 79</strain>
    </source>
</reference>
<reference evidence="2" key="1">
    <citation type="submission" date="2022-07" db="EMBL/GenBank/DDBJ databases">
        <authorList>
            <person name="Otstavnykh N."/>
            <person name="Isaeva M."/>
            <person name="Bystritskaya E."/>
        </authorList>
    </citation>
    <scope>NUCLEOTIDE SEQUENCE</scope>
    <source>
        <strain evidence="2">10Alg 79</strain>
    </source>
</reference>
<evidence type="ECO:0000313" key="2">
    <source>
        <dbReference type="EMBL" id="MDQ2095941.1"/>
    </source>
</evidence>
<dbReference type="Pfam" id="PF00903">
    <property type="entry name" value="Glyoxalase"/>
    <property type="match status" value="1"/>
</dbReference>
<accession>A0AAJ1U9T5</accession>
<name>A0AAJ1U9T5_9RHOB</name>